<dbReference type="InterPro" id="IPR029062">
    <property type="entry name" value="Class_I_gatase-like"/>
</dbReference>
<evidence type="ECO:0000256" key="1">
    <source>
        <dbReference type="ARBA" id="ARBA00023016"/>
    </source>
</evidence>
<keyword evidence="2" id="KW-0456">Lyase</keyword>
<evidence type="ECO:0000313" key="6">
    <source>
        <dbReference type="EMBL" id="EZH75730.1"/>
    </source>
</evidence>
<keyword evidence="7" id="KW-1185">Reference proteome</keyword>
<dbReference type="OrthoDB" id="9792284at2"/>
<accession>A0A023C0E3</accession>
<dbReference type="RefSeq" id="WP_034238379.1">
    <property type="nucleotide sequence ID" value="NZ_AQRA01000001.1"/>
</dbReference>
<evidence type="ECO:0000256" key="3">
    <source>
        <dbReference type="ARBA" id="ARBA00038493"/>
    </source>
</evidence>
<dbReference type="SUPFAM" id="SSF52317">
    <property type="entry name" value="Class I glutamine amidotransferase-like"/>
    <property type="match status" value="1"/>
</dbReference>
<dbReference type="InterPro" id="IPR050325">
    <property type="entry name" value="Prot/Nucl_acid_deglycase"/>
</dbReference>
<keyword evidence="4" id="KW-1133">Transmembrane helix</keyword>
<dbReference type="STRING" id="1317122.ATO12_02765"/>
<evidence type="ECO:0000259" key="5">
    <source>
        <dbReference type="Pfam" id="PF01965"/>
    </source>
</evidence>
<dbReference type="Gene3D" id="3.40.50.880">
    <property type="match status" value="1"/>
</dbReference>
<dbReference type="GO" id="GO:0019172">
    <property type="term" value="F:glyoxalase III activity"/>
    <property type="evidence" value="ECO:0007669"/>
    <property type="project" value="TreeGrafter"/>
</dbReference>
<comment type="caution">
    <text evidence="6">The sequence shown here is derived from an EMBL/GenBank/DDBJ whole genome shotgun (WGS) entry which is preliminary data.</text>
</comment>
<dbReference type="GO" id="GO:0016740">
    <property type="term" value="F:transferase activity"/>
    <property type="evidence" value="ECO:0007669"/>
    <property type="project" value="UniProtKB-KW"/>
</dbReference>
<keyword evidence="4" id="KW-0812">Transmembrane</keyword>
<keyword evidence="1" id="KW-0346">Stress response</keyword>
<evidence type="ECO:0000313" key="7">
    <source>
        <dbReference type="Proteomes" id="UP000023541"/>
    </source>
</evidence>
<dbReference type="AlphaFoldDB" id="A0A023C0E3"/>
<dbReference type="eggNOG" id="COG0693">
    <property type="taxonomic scope" value="Bacteria"/>
</dbReference>
<keyword evidence="6" id="KW-0315">Glutamine amidotransferase</keyword>
<name>A0A023C0E3_9FLAO</name>
<dbReference type="Proteomes" id="UP000023541">
    <property type="component" value="Unassembled WGS sequence"/>
</dbReference>
<dbReference type="CDD" id="cd03141">
    <property type="entry name" value="GATase1_Hsp31_like"/>
    <property type="match status" value="1"/>
</dbReference>
<feature type="transmembrane region" description="Helical" evidence="4">
    <location>
        <begin position="12"/>
        <end position="30"/>
    </location>
</feature>
<dbReference type="Pfam" id="PF01965">
    <property type="entry name" value="DJ-1_PfpI"/>
    <property type="match status" value="1"/>
</dbReference>
<dbReference type="PANTHER" id="PTHR48094:SF11">
    <property type="entry name" value="GLUTATHIONE-INDEPENDENT GLYOXALASE HSP31-RELATED"/>
    <property type="match status" value="1"/>
</dbReference>
<dbReference type="InterPro" id="IPR002818">
    <property type="entry name" value="DJ-1/PfpI"/>
</dbReference>
<dbReference type="GO" id="GO:0005737">
    <property type="term" value="C:cytoplasm"/>
    <property type="evidence" value="ECO:0007669"/>
    <property type="project" value="TreeGrafter"/>
</dbReference>
<protein>
    <submittedName>
        <fullName evidence="6">Glutamine amidotransferase</fullName>
    </submittedName>
</protein>
<dbReference type="EMBL" id="AQRA01000001">
    <property type="protein sequence ID" value="EZH75730.1"/>
    <property type="molecule type" value="Genomic_DNA"/>
</dbReference>
<gene>
    <name evidence="6" type="ORF">ATO12_02765</name>
</gene>
<dbReference type="PANTHER" id="PTHR48094">
    <property type="entry name" value="PROTEIN/NUCLEIC ACID DEGLYCASE DJ-1-RELATED"/>
    <property type="match status" value="1"/>
</dbReference>
<evidence type="ECO:0000256" key="2">
    <source>
        <dbReference type="ARBA" id="ARBA00023239"/>
    </source>
</evidence>
<sequence length="368" mass="40850">MLKKYPILKWSLAVLGSVIVLLFVFGWWFISLLPSSEEIGPDVSMTQTVDLPYLSEDIQPSRGKILAIVTSANTMGSTDKSTGYELTELSRAYYVFQANGFEVDIASPLGGEPPVVIDDDDMGKYDFAFLNDSIAQHKVKHTIMVKDITPEAYEAVFFAGGKGAMFDFPENKAIQDIVRYLYQSNKVIGAVCHGPAALVNVTLDNGRPLLENKKVSSFTNDEELLLIPDAETIFPFFLQDKLTAQGARFSKGAMYLEHISRDQNLVTGQNPWSTWRLAETMISALGYTPKHREITAEENAMKVLIAYEEEGTQKAKEVIRQISTVENKPLARELIAVHGAVAIMRGSIGRFFNLVSLTSYAKSESKNI</sequence>
<evidence type="ECO:0000256" key="4">
    <source>
        <dbReference type="SAM" id="Phobius"/>
    </source>
</evidence>
<feature type="domain" description="DJ-1/PfpI" evidence="5">
    <location>
        <begin position="83"/>
        <end position="279"/>
    </location>
</feature>
<keyword evidence="6" id="KW-0808">Transferase</keyword>
<reference evidence="6 7" key="1">
    <citation type="submission" date="2014-04" db="EMBL/GenBank/DDBJ databases">
        <title>Aquimarina sp. 22II-S11-z7 Genome Sequencing.</title>
        <authorList>
            <person name="Lai Q."/>
        </authorList>
    </citation>
    <scope>NUCLEOTIDE SEQUENCE [LARGE SCALE GENOMIC DNA]</scope>
    <source>
        <strain evidence="6 7">22II-S11-z7</strain>
    </source>
</reference>
<proteinExistence type="inferred from homology"/>
<keyword evidence="4" id="KW-0472">Membrane</keyword>
<comment type="similarity">
    <text evidence="3">Belongs to the peptidase C56 family. HSP31-like subfamily.</text>
</comment>
<organism evidence="6 7">
    <name type="scientific">Aquimarina atlantica</name>
    <dbReference type="NCBI Taxonomy" id="1317122"/>
    <lineage>
        <taxon>Bacteria</taxon>
        <taxon>Pseudomonadati</taxon>
        <taxon>Bacteroidota</taxon>
        <taxon>Flavobacteriia</taxon>
        <taxon>Flavobacteriales</taxon>
        <taxon>Flavobacteriaceae</taxon>
        <taxon>Aquimarina</taxon>
    </lineage>
</organism>
<dbReference type="GO" id="GO:0019243">
    <property type="term" value="P:methylglyoxal catabolic process to D-lactate via S-lactoyl-glutathione"/>
    <property type="evidence" value="ECO:0007669"/>
    <property type="project" value="TreeGrafter"/>
</dbReference>